<proteinExistence type="predicted"/>
<dbReference type="InterPro" id="IPR001789">
    <property type="entry name" value="Sig_transdc_resp-reg_receiver"/>
</dbReference>
<comment type="catalytic activity">
    <reaction evidence="1">
        <text>ATP + protein L-histidine = ADP + protein N-phospho-L-histidine.</text>
        <dbReference type="EC" id="2.7.13.3"/>
    </reaction>
</comment>
<dbReference type="Pfam" id="PF00512">
    <property type="entry name" value="HisKA"/>
    <property type="match status" value="1"/>
</dbReference>
<dbReference type="Pfam" id="PF00072">
    <property type="entry name" value="Response_reg"/>
    <property type="match status" value="1"/>
</dbReference>
<dbReference type="SMART" id="SM00388">
    <property type="entry name" value="HisKA"/>
    <property type="match status" value="1"/>
</dbReference>
<dbReference type="InterPro" id="IPR004358">
    <property type="entry name" value="Sig_transdc_His_kin-like_C"/>
</dbReference>
<evidence type="ECO:0000256" key="1">
    <source>
        <dbReference type="ARBA" id="ARBA00000085"/>
    </source>
</evidence>
<dbReference type="InterPro" id="IPR003661">
    <property type="entry name" value="HisK_dim/P_dom"/>
</dbReference>
<dbReference type="SUPFAM" id="SSF52172">
    <property type="entry name" value="CheY-like"/>
    <property type="match status" value="1"/>
</dbReference>
<name>A0ABZ2KP39_9BACT</name>
<evidence type="ECO:0000256" key="4">
    <source>
        <dbReference type="PROSITE-ProRule" id="PRU00169"/>
    </source>
</evidence>
<dbReference type="PROSITE" id="PS50113">
    <property type="entry name" value="PAC"/>
    <property type="match status" value="1"/>
</dbReference>
<dbReference type="GO" id="GO:0005524">
    <property type="term" value="F:ATP binding"/>
    <property type="evidence" value="ECO:0007669"/>
    <property type="project" value="UniProtKB-KW"/>
</dbReference>
<keyword evidence="8" id="KW-0067">ATP-binding</keyword>
<dbReference type="Gene3D" id="3.40.50.2300">
    <property type="match status" value="1"/>
</dbReference>
<evidence type="ECO:0000259" key="7">
    <source>
        <dbReference type="PROSITE" id="PS50113"/>
    </source>
</evidence>
<dbReference type="PROSITE" id="PS50110">
    <property type="entry name" value="RESPONSE_REGULATORY"/>
    <property type="match status" value="1"/>
</dbReference>
<dbReference type="InterPro" id="IPR000700">
    <property type="entry name" value="PAS-assoc_C"/>
</dbReference>
<dbReference type="SMART" id="SM00448">
    <property type="entry name" value="REC"/>
    <property type="match status" value="1"/>
</dbReference>
<evidence type="ECO:0000313" key="9">
    <source>
        <dbReference type="Proteomes" id="UP001379533"/>
    </source>
</evidence>
<keyword evidence="3 4" id="KW-0597">Phosphoprotein</keyword>
<protein>
    <recommendedName>
        <fullName evidence="2">histidine kinase</fullName>
        <ecNumber evidence="2">2.7.13.3</ecNumber>
    </recommendedName>
</protein>
<keyword evidence="8" id="KW-0547">Nucleotide-binding</keyword>
<dbReference type="NCBIfam" id="TIGR00229">
    <property type="entry name" value="sensory_box"/>
    <property type="match status" value="1"/>
</dbReference>
<dbReference type="PANTHER" id="PTHR43065:SF50">
    <property type="entry name" value="HISTIDINE KINASE"/>
    <property type="match status" value="1"/>
</dbReference>
<feature type="domain" description="PAC" evidence="7">
    <location>
        <begin position="69"/>
        <end position="122"/>
    </location>
</feature>
<evidence type="ECO:0000256" key="2">
    <source>
        <dbReference type="ARBA" id="ARBA00012438"/>
    </source>
</evidence>
<dbReference type="InterPro" id="IPR005467">
    <property type="entry name" value="His_kinase_dom"/>
</dbReference>
<keyword evidence="9" id="KW-1185">Reference proteome</keyword>
<dbReference type="EMBL" id="CP089982">
    <property type="protein sequence ID" value="WXA98106.1"/>
    <property type="molecule type" value="Genomic_DNA"/>
</dbReference>
<feature type="domain" description="Histidine kinase" evidence="5">
    <location>
        <begin position="145"/>
        <end position="388"/>
    </location>
</feature>
<feature type="modified residue" description="4-aspartylphosphate" evidence="4">
    <location>
        <position position="457"/>
    </location>
</feature>
<evidence type="ECO:0000256" key="3">
    <source>
        <dbReference type="ARBA" id="ARBA00022553"/>
    </source>
</evidence>
<dbReference type="Gene3D" id="3.30.565.10">
    <property type="entry name" value="Histidine kinase-like ATPase, C-terminal domain"/>
    <property type="match status" value="1"/>
</dbReference>
<dbReference type="InterPro" id="IPR000014">
    <property type="entry name" value="PAS"/>
</dbReference>
<dbReference type="SUPFAM" id="SSF55785">
    <property type="entry name" value="PYP-like sensor domain (PAS domain)"/>
    <property type="match status" value="1"/>
</dbReference>
<gene>
    <name evidence="8" type="ORF">LZC95_14840</name>
</gene>
<dbReference type="CDD" id="cd00156">
    <property type="entry name" value="REC"/>
    <property type="match status" value="1"/>
</dbReference>
<accession>A0ABZ2KP39</accession>
<dbReference type="Proteomes" id="UP001379533">
    <property type="component" value="Chromosome"/>
</dbReference>
<feature type="domain" description="Response regulatory" evidence="6">
    <location>
        <begin position="408"/>
        <end position="526"/>
    </location>
</feature>
<dbReference type="Pfam" id="PF02518">
    <property type="entry name" value="HATPase_c"/>
    <property type="match status" value="1"/>
</dbReference>
<dbReference type="Gene3D" id="1.10.287.130">
    <property type="match status" value="1"/>
</dbReference>
<evidence type="ECO:0000259" key="6">
    <source>
        <dbReference type="PROSITE" id="PS50110"/>
    </source>
</evidence>
<dbReference type="SMART" id="SM00387">
    <property type="entry name" value="HATPase_c"/>
    <property type="match status" value="1"/>
</dbReference>
<dbReference type="SUPFAM" id="SSF55874">
    <property type="entry name" value="ATPase domain of HSP90 chaperone/DNA topoisomerase II/histidine kinase"/>
    <property type="match status" value="1"/>
</dbReference>
<dbReference type="InterPro" id="IPR013656">
    <property type="entry name" value="PAS_4"/>
</dbReference>
<sequence length="527" mass="59015">MRYRSLFEQVPLGAFFYDRQLRITEANPYLLRLWREKNNDLPVVGFELSTMRDPVLLPALRKVWDGEDGRYEGPYRTTMTGELMNVVLRTSPVRDEHGAVELGLAFFEDMTEKQRLQRDLAERKLIQARLLQSDRMASVGTLAAGVAHEINNPLAYVKANLDVLASRRIPQLAVLLRAAEEERLEMYGDPPDENAYELSERLAQIGAMVDLAREGSERVRTIVRDLKTFSRADEESMTPIDVARVLDASVNMAWNEIRHRAQLVKEYGDVPPVEANESRLGQVFLNLLVNAAQAIPEGRANENVIRVRTYLDADERVVVAVSDTGTGIPESALGRIFDPFFTTKPVGVGTGLGLWICQGIVTALGGEIAVDSEPGRGTTVTCTIPQRYAPSHRTVHKTEPPASTRRGRILVVDDEPALGPSLAIALSDEHDVVSARSGREALDLLAQDDRFDLILCDLMMPDVTGMDVYERLREQRQELADRMIFVTGGSFTRRSTDFAATETIAQRMLEKPFDVQRVRELVRSRIG</sequence>
<dbReference type="InterPro" id="IPR035965">
    <property type="entry name" value="PAS-like_dom_sf"/>
</dbReference>
<dbReference type="InterPro" id="IPR036890">
    <property type="entry name" value="HATPase_C_sf"/>
</dbReference>
<dbReference type="CDD" id="cd00082">
    <property type="entry name" value="HisKA"/>
    <property type="match status" value="1"/>
</dbReference>
<dbReference type="PRINTS" id="PR00344">
    <property type="entry name" value="BCTRLSENSOR"/>
</dbReference>
<dbReference type="InterPro" id="IPR011006">
    <property type="entry name" value="CheY-like_superfamily"/>
</dbReference>
<dbReference type="PROSITE" id="PS50109">
    <property type="entry name" value="HIS_KIN"/>
    <property type="match status" value="1"/>
</dbReference>
<dbReference type="RefSeq" id="WP_394848718.1">
    <property type="nucleotide sequence ID" value="NZ_CP089982.1"/>
</dbReference>
<dbReference type="SUPFAM" id="SSF47384">
    <property type="entry name" value="Homodimeric domain of signal transducing histidine kinase"/>
    <property type="match status" value="1"/>
</dbReference>
<dbReference type="Pfam" id="PF08448">
    <property type="entry name" value="PAS_4"/>
    <property type="match status" value="1"/>
</dbReference>
<evidence type="ECO:0000313" key="8">
    <source>
        <dbReference type="EMBL" id="WXA98106.1"/>
    </source>
</evidence>
<dbReference type="Gene3D" id="3.30.450.20">
    <property type="entry name" value="PAS domain"/>
    <property type="match status" value="1"/>
</dbReference>
<dbReference type="InterPro" id="IPR036097">
    <property type="entry name" value="HisK_dim/P_sf"/>
</dbReference>
<organism evidence="8 9">
    <name type="scientific">Pendulispora brunnea</name>
    <dbReference type="NCBI Taxonomy" id="2905690"/>
    <lineage>
        <taxon>Bacteria</taxon>
        <taxon>Pseudomonadati</taxon>
        <taxon>Myxococcota</taxon>
        <taxon>Myxococcia</taxon>
        <taxon>Myxococcales</taxon>
        <taxon>Sorangiineae</taxon>
        <taxon>Pendulisporaceae</taxon>
        <taxon>Pendulispora</taxon>
    </lineage>
</organism>
<reference evidence="8 9" key="1">
    <citation type="submission" date="2021-12" db="EMBL/GenBank/DDBJ databases">
        <title>Discovery of the Pendulisporaceae a myxobacterial family with distinct sporulation behavior and unique specialized metabolism.</title>
        <authorList>
            <person name="Garcia R."/>
            <person name="Popoff A."/>
            <person name="Bader C.D."/>
            <person name="Loehr J."/>
            <person name="Walesch S."/>
            <person name="Walt C."/>
            <person name="Boldt J."/>
            <person name="Bunk B."/>
            <person name="Haeckl F.J.F.P.J."/>
            <person name="Gunesch A.P."/>
            <person name="Birkelbach J."/>
            <person name="Nuebel U."/>
            <person name="Pietschmann T."/>
            <person name="Bach T."/>
            <person name="Mueller R."/>
        </authorList>
    </citation>
    <scope>NUCLEOTIDE SEQUENCE [LARGE SCALE GENOMIC DNA]</scope>
    <source>
        <strain evidence="8 9">MSr12523</strain>
    </source>
</reference>
<evidence type="ECO:0000259" key="5">
    <source>
        <dbReference type="PROSITE" id="PS50109"/>
    </source>
</evidence>
<dbReference type="InterPro" id="IPR003594">
    <property type="entry name" value="HATPase_dom"/>
</dbReference>
<dbReference type="EC" id="2.7.13.3" evidence="2"/>
<dbReference type="PANTHER" id="PTHR43065">
    <property type="entry name" value="SENSOR HISTIDINE KINASE"/>
    <property type="match status" value="1"/>
</dbReference>